<dbReference type="RefSeq" id="WP_163607583.1">
    <property type="nucleotide sequence ID" value="NZ_JAABOO010000003.1"/>
</dbReference>
<keyword evidence="4" id="KW-0808">Transferase</keyword>
<proteinExistence type="predicted"/>
<dbReference type="InterPro" id="IPR004399">
    <property type="entry name" value="HMP/HMP-P_kinase_dom"/>
</dbReference>
<gene>
    <name evidence="4" type="ORF">GWK08_12630</name>
</gene>
<dbReference type="SUPFAM" id="SSF53613">
    <property type="entry name" value="Ribokinase-like"/>
    <property type="match status" value="1"/>
</dbReference>
<evidence type="ECO:0000256" key="1">
    <source>
        <dbReference type="ARBA" id="ARBA00004948"/>
    </source>
</evidence>
<dbReference type="Gene3D" id="3.40.1190.20">
    <property type="match status" value="1"/>
</dbReference>
<dbReference type="GO" id="GO:0009228">
    <property type="term" value="P:thiamine biosynthetic process"/>
    <property type="evidence" value="ECO:0007669"/>
    <property type="project" value="InterPro"/>
</dbReference>
<name>A0A6P0ULS3_9FLAO</name>
<dbReference type="Pfam" id="PF08543">
    <property type="entry name" value="Phos_pyr_kin"/>
    <property type="match status" value="1"/>
</dbReference>
<feature type="domain" description="Pyridoxamine kinase/Phosphomethylpyrimidine kinase" evidence="3">
    <location>
        <begin position="14"/>
        <end position="240"/>
    </location>
</feature>
<dbReference type="GO" id="GO:0005829">
    <property type="term" value="C:cytosol"/>
    <property type="evidence" value="ECO:0007669"/>
    <property type="project" value="TreeGrafter"/>
</dbReference>
<dbReference type="GO" id="GO:0008972">
    <property type="term" value="F:phosphomethylpyrimidine kinase activity"/>
    <property type="evidence" value="ECO:0007669"/>
    <property type="project" value="InterPro"/>
</dbReference>
<dbReference type="InterPro" id="IPR029056">
    <property type="entry name" value="Ribokinase-like"/>
</dbReference>
<dbReference type="EC" id="2.7.1.49" evidence="2"/>
<dbReference type="PANTHER" id="PTHR20858">
    <property type="entry name" value="PHOSPHOMETHYLPYRIMIDINE KINASE"/>
    <property type="match status" value="1"/>
</dbReference>
<keyword evidence="5" id="KW-1185">Reference proteome</keyword>
<comment type="caution">
    <text evidence="4">The sequence shown here is derived from an EMBL/GenBank/DDBJ whole genome shotgun (WGS) entry which is preliminary data.</text>
</comment>
<keyword evidence="4" id="KW-0418">Kinase</keyword>
<dbReference type="CDD" id="cd01169">
    <property type="entry name" value="HMPP_kinase"/>
    <property type="match status" value="1"/>
</dbReference>
<dbReference type="AlphaFoldDB" id="A0A6P0ULS3"/>
<comment type="pathway">
    <text evidence="1">Cofactor biosynthesis; thiamine diphosphate biosynthesis.</text>
</comment>
<evidence type="ECO:0000313" key="4">
    <source>
        <dbReference type="EMBL" id="NER14291.1"/>
    </source>
</evidence>
<evidence type="ECO:0000259" key="3">
    <source>
        <dbReference type="Pfam" id="PF08543"/>
    </source>
</evidence>
<protein>
    <recommendedName>
        <fullName evidence="2">hydroxymethylpyrimidine kinase</fullName>
        <ecNumber evidence="2">2.7.1.49</ecNumber>
    </recommendedName>
</protein>
<dbReference type="GO" id="GO:0008902">
    <property type="term" value="F:hydroxymethylpyrimidine kinase activity"/>
    <property type="evidence" value="ECO:0007669"/>
    <property type="project" value="UniProtKB-EC"/>
</dbReference>
<evidence type="ECO:0000313" key="5">
    <source>
        <dbReference type="Proteomes" id="UP000468581"/>
    </source>
</evidence>
<sequence>MKPRPFVLSIAGFDPSGGAGLTADIKTFEAMKCYGLAVCSANTVQNDTEFLSCRWTDMETMRSQIDVLFDRFEIGFAKIGIVENWKVLGEIIDLLLKKNPEIRIVLDPVLRASTGYGFHNSDEEDLNSVLEKIYLITPNIEEIGQLYSKRGAEETVKEISTKTHLFLKGGHRDEDRGKDELFTTDGKKFVLNPKTKEAFAKHGSGCVLSSAITAQLALGFPLLKACYRGKRYTERVLSSNKTLLGYHI</sequence>
<dbReference type="PANTHER" id="PTHR20858:SF17">
    <property type="entry name" value="HYDROXYMETHYLPYRIMIDINE_PHOSPHOMETHYLPYRIMIDINE KINASE THI20-RELATED"/>
    <property type="match status" value="1"/>
</dbReference>
<dbReference type="InterPro" id="IPR013749">
    <property type="entry name" value="PM/HMP-P_kinase-1"/>
</dbReference>
<evidence type="ECO:0000256" key="2">
    <source>
        <dbReference type="ARBA" id="ARBA00012135"/>
    </source>
</evidence>
<organism evidence="4 5">
    <name type="scientific">Leptobacterium flavescens</name>
    <dbReference type="NCBI Taxonomy" id="472055"/>
    <lineage>
        <taxon>Bacteria</taxon>
        <taxon>Pseudomonadati</taxon>
        <taxon>Bacteroidota</taxon>
        <taxon>Flavobacteriia</taxon>
        <taxon>Flavobacteriales</taxon>
        <taxon>Flavobacteriaceae</taxon>
        <taxon>Leptobacterium</taxon>
    </lineage>
</organism>
<reference evidence="4 5" key="1">
    <citation type="submission" date="2020-01" db="EMBL/GenBank/DDBJ databases">
        <title>Leptobacterium flavescens.</title>
        <authorList>
            <person name="Wang G."/>
        </authorList>
    </citation>
    <scope>NUCLEOTIDE SEQUENCE [LARGE SCALE GENOMIC DNA]</scope>
    <source>
        <strain evidence="4 5">KCTC 22160</strain>
    </source>
</reference>
<dbReference type="Proteomes" id="UP000468581">
    <property type="component" value="Unassembled WGS sequence"/>
</dbReference>
<accession>A0A6P0ULS3</accession>
<dbReference type="EMBL" id="JAABOO010000003">
    <property type="protein sequence ID" value="NER14291.1"/>
    <property type="molecule type" value="Genomic_DNA"/>
</dbReference>